<dbReference type="Proteomes" id="UP000031532">
    <property type="component" value="Unassembled WGS sequence"/>
</dbReference>
<evidence type="ECO:0000256" key="1">
    <source>
        <dbReference type="ARBA" id="ARBA00004127"/>
    </source>
</evidence>
<accession>A0A9X5I3J4</accession>
<keyword evidence="4" id="KW-0472">Membrane</keyword>
<comment type="subcellular location">
    <subcellularLocation>
        <location evidence="1">Endomembrane system</location>
        <topology evidence="1">Multi-pass membrane protein</topology>
    </subcellularLocation>
</comment>
<gene>
    <name evidence="6" type="ORF">QH73_0002425</name>
</gene>
<dbReference type="InterPro" id="IPR010652">
    <property type="entry name" value="DUF1232"/>
</dbReference>
<protein>
    <submittedName>
        <fullName evidence="6">DUF1232 domain-containing protein</fullName>
    </submittedName>
</protein>
<reference evidence="6 7" key="1">
    <citation type="journal article" date="2015" name="Genome Announc.">
        <title>Draft Genome Sequence of the Terrestrial Cyanobacterium Scytonema millei VB511283, Isolated from Eastern India.</title>
        <authorList>
            <person name="Sen D."/>
            <person name="Chandrababunaidu M.M."/>
            <person name="Singh D."/>
            <person name="Sanghi N."/>
            <person name="Ghorai A."/>
            <person name="Mishra G.P."/>
            <person name="Madduluri M."/>
            <person name="Adhikary S.P."/>
            <person name="Tripathy S."/>
        </authorList>
    </citation>
    <scope>NUCLEOTIDE SEQUENCE [LARGE SCALE GENOMIC DNA]</scope>
    <source>
        <strain evidence="6 7">VB511283</strain>
    </source>
</reference>
<organism evidence="6 7">
    <name type="scientific">Scytonema millei VB511283</name>
    <dbReference type="NCBI Taxonomy" id="1245923"/>
    <lineage>
        <taxon>Bacteria</taxon>
        <taxon>Bacillati</taxon>
        <taxon>Cyanobacteriota</taxon>
        <taxon>Cyanophyceae</taxon>
        <taxon>Nostocales</taxon>
        <taxon>Scytonemataceae</taxon>
        <taxon>Scytonema</taxon>
    </lineage>
</organism>
<dbReference type="Pfam" id="PF06803">
    <property type="entry name" value="DUF1232"/>
    <property type="match status" value="1"/>
</dbReference>
<evidence type="ECO:0000313" key="6">
    <source>
        <dbReference type="EMBL" id="NHC33527.1"/>
    </source>
</evidence>
<keyword evidence="7" id="KW-1185">Reference proteome</keyword>
<dbReference type="RefSeq" id="WP_039715084.1">
    <property type="nucleotide sequence ID" value="NZ_JTJC03000001.1"/>
</dbReference>
<evidence type="ECO:0000313" key="7">
    <source>
        <dbReference type="Proteomes" id="UP000031532"/>
    </source>
</evidence>
<evidence type="ECO:0000259" key="5">
    <source>
        <dbReference type="Pfam" id="PF06803"/>
    </source>
</evidence>
<evidence type="ECO:0000256" key="3">
    <source>
        <dbReference type="ARBA" id="ARBA00022989"/>
    </source>
</evidence>
<feature type="domain" description="DUF1232" evidence="5">
    <location>
        <begin position="37"/>
        <end position="72"/>
    </location>
</feature>
<dbReference type="InterPro" id="IPR016983">
    <property type="entry name" value="UCP031804"/>
</dbReference>
<dbReference type="GO" id="GO:0012505">
    <property type="term" value="C:endomembrane system"/>
    <property type="evidence" value="ECO:0007669"/>
    <property type="project" value="UniProtKB-SubCell"/>
</dbReference>
<dbReference type="EMBL" id="JTJC03000001">
    <property type="protein sequence ID" value="NHC33527.1"/>
    <property type="molecule type" value="Genomic_DNA"/>
</dbReference>
<sequence>MNDFLNNARRFLGFVPFTKDAVAMYFCMLDPKTPAYAKAVIASALTYFLSPMDAIPDVMAGIGFTDDASVIATALATVGIHITDEHRKKANDFFNS</sequence>
<dbReference type="PIRSF" id="PIRSF031804">
    <property type="entry name" value="UCP031804"/>
    <property type="match status" value="1"/>
</dbReference>
<keyword evidence="2" id="KW-0812">Transmembrane</keyword>
<comment type="caution">
    <text evidence="6">The sequence shown here is derived from an EMBL/GenBank/DDBJ whole genome shotgun (WGS) entry which is preliminary data.</text>
</comment>
<keyword evidence="3" id="KW-1133">Transmembrane helix</keyword>
<evidence type="ECO:0000256" key="2">
    <source>
        <dbReference type="ARBA" id="ARBA00022692"/>
    </source>
</evidence>
<dbReference type="OrthoDB" id="9793277at2"/>
<proteinExistence type="predicted"/>
<evidence type="ECO:0000256" key="4">
    <source>
        <dbReference type="ARBA" id="ARBA00023136"/>
    </source>
</evidence>
<dbReference type="AlphaFoldDB" id="A0A9X5I3J4"/>
<name>A0A9X5I3J4_9CYAN</name>